<dbReference type="EMBL" id="CP064815">
    <property type="protein sequence ID" value="QPG76544.1"/>
    <property type="molecule type" value="Genomic_DNA"/>
</dbReference>
<feature type="compositionally biased region" description="Basic and acidic residues" evidence="4">
    <location>
        <begin position="527"/>
        <end position="545"/>
    </location>
</feature>
<feature type="compositionally biased region" description="Basic residues" evidence="4">
    <location>
        <begin position="371"/>
        <end position="381"/>
    </location>
</feature>
<dbReference type="PANTHER" id="PTHR24171">
    <property type="entry name" value="ANKYRIN REPEAT DOMAIN-CONTAINING PROTEIN 39-RELATED"/>
    <property type="match status" value="1"/>
</dbReference>
<feature type="region of interest" description="Disordered" evidence="4">
    <location>
        <begin position="730"/>
        <end position="749"/>
    </location>
</feature>
<keyword evidence="2 3" id="KW-0040">ANK repeat</keyword>
<feature type="domain" description="DUF7593" evidence="5">
    <location>
        <begin position="811"/>
        <end position="904"/>
    </location>
</feature>
<dbReference type="SUPFAM" id="SSF48403">
    <property type="entry name" value="Ankyrin repeat"/>
    <property type="match status" value="1"/>
</dbReference>
<dbReference type="AlphaFoldDB" id="A0A875SCN9"/>
<feature type="repeat" description="ANK" evidence="3">
    <location>
        <begin position="442"/>
        <end position="469"/>
    </location>
</feature>
<dbReference type="Proteomes" id="UP000662931">
    <property type="component" value="Chromosome 4"/>
</dbReference>
<dbReference type="InterPro" id="IPR056015">
    <property type="entry name" value="DUF7593"/>
</dbReference>
<feature type="compositionally biased region" description="Basic residues" evidence="4">
    <location>
        <begin position="154"/>
        <end position="168"/>
    </location>
</feature>
<feature type="compositionally biased region" description="Low complexity" evidence="4">
    <location>
        <begin position="936"/>
        <end position="954"/>
    </location>
</feature>
<proteinExistence type="predicted"/>
<sequence length="989" mass="112893">MHIRMPEDEAVLEKDTEVLQQSSRHFEEPIGPRVVSRTIPKGPWKTIPKGPRTQIKETPPNEDPSEDKSKEQDKTQEIKARSTSTEAPSKLEKTLPAAERTAPASRSVSPNDSESSNADEEEEPVLNGKKKNMSLEPHEDSDTDIEESIPVPSRRIRAFHRLVRKTRKDRHEEGAKDVQSENKAHSETEEERDTKGKEDIDHHKVRGEKSRTSSGSRTRKVSGRQGKDASGRSLLQRLCARGNYEEAKDLIGEGADVNDADYAGNTPLHEAALEGYAQIVKLLLDNGAEIDRQSGQMDKDTALIDAASNLHYDVVKLLIYRGADPTVMNAQGDSAMDTLEDDDRDIESLNKEDLASLTKLKKLIAQYTKDWRKKHQQKRHNSTTDTEQEDSIARRRNNNTFFDFFTREGRSEIYNKVAENDVTYVLNYVSNLAGSRVPPDLLTLAARHGHTDIASLLLAFGAKINYHDRNGRTPLMYAVGKNHLDMVKLLLENNADSLMRDDDNKSALDHALQSDVADEEEIKILKEEQEKQEHQPRRAIAKSDDSSGSESKPKRSRASARRPKRKRSRSQAESEEEVDADDEKKPQSDNDYANDKNEQIEEAKLKINPKDEYEKEKIKHTKSHARIASLSTSPSDKTIPIIKRRKTADKLSIVSLNTDEKQENVELQSRSGSPKIELTESELKARRERELEVQKAREALELERLERKRARQQQIAKSIEELDRQRAAEEEAQKMQEIERKKKEEEEAAEKRNKLEALKKAEDEKTLIEHKKFVRTYYPYGVRIADFNGTPSRQEMLKYLPLYSFNINGTSFVVDVQVCLLLGAENIYEDYSELKKISVDAEHKSLLWNLLWPMIGSFIRDTEPRSSDVESQLKLYESEEKNFNDMLINWIRQDDFMKLLEQRPELDPVRRIVKEVKMCDVIVPTKSTESRNFTGRRLPSQSLSSSDRSSSALSHVAENGANKSDLRGLPLTLENKAKRVSGMMNKTMW</sequence>
<dbReference type="PROSITE" id="PS50088">
    <property type="entry name" value="ANK_REPEAT"/>
    <property type="match status" value="5"/>
</dbReference>
<feature type="repeat" description="ANK" evidence="3">
    <location>
        <begin position="230"/>
        <end position="262"/>
    </location>
</feature>
<gene>
    <name evidence="6" type="ORF">FOA43_003933</name>
</gene>
<dbReference type="InterPro" id="IPR002110">
    <property type="entry name" value="Ankyrin_rpt"/>
</dbReference>
<feature type="compositionally biased region" description="Basic and acidic residues" evidence="4">
    <location>
        <begin position="66"/>
        <end position="80"/>
    </location>
</feature>
<accession>A0A875SCN9</accession>
<evidence type="ECO:0000256" key="4">
    <source>
        <dbReference type="SAM" id="MobiDB-lite"/>
    </source>
</evidence>
<feature type="compositionally biased region" description="Basic and acidic residues" evidence="4">
    <location>
        <begin position="582"/>
        <end position="617"/>
    </location>
</feature>
<feature type="repeat" description="ANK" evidence="3">
    <location>
        <begin position="298"/>
        <end position="330"/>
    </location>
</feature>
<feature type="repeat" description="ANK" evidence="3">
    <location>
        <begin position="263"/>
        <end position="295"/>
    </location>
</feature>
<reference evidence="6" key="1">
    <citation type="submission" date="2020-10" db="EMBL/GenBank/DDBJ databases">
        <authorList>
            <person name="Roach M.J.R."/>
        </authorList>
    </citation>
    <scope>NUCLEOTIDE SEQUENCE</scope>
    <source>
        <strain evidence="6">CBS 1945</strain>
    </source>
</reference>
<evidence type="ECO:0000256" key="3">
    <source>
        <dbReference type="PROSITE-ProRule" id="PRU00023"/>
    </source>
</evidence>
<dbReference type="PANTHER" id="PTHR24171:SF8">
    <property type="entry name" value="BRCA1-ASSOCIATED RING DOMAIN PROTEIN 1"/>
    <property type="match status" value="1"/>
</dbReference>
<evidence type="ECO:0000259" key="5">
    <source>
        <dbReference type="Pfam" id="PF24513"/>
    </source>
</evidence>
<dbReference type="GeneID" id="62197333"/>
<feature type="region of interest" description="Disordered" evidence="4">
    <location>
        <begin position="19"/>
        <end position="233"/>
    </location>
</feature>
<evidence type="ECO:0000256" key="1">
    <source>
        <dbReference type="ARBA" id="ARBA00022737"/>
    </source>
</evidence>
<feature type="region of interest" description="Disordered" evidence="4">
    <location>
        <begin position="371"/>
        <end position="392"/>
    </location>
</feature>
<organism evidence="6 7">
    <name type="scientific">Eeniella nana</name>
    <name type="common">Yeast</name>
    <name type="synonym">Brettanomyces nanus</name>
    <dbReference type="NCBI Taxonomy" id="13502"/>
    <lineage>
        <taxon>Eukaryota</taxon>
        <taxon>Fungi</taxon>
        <taxon>Dikarya</taxon>
        <taxon>Ascomycota</taxon>
        <taxon>Saccharomycotina</taxon>
        <taxon>Pichiomycetes</taxon>
        <taxon>Pichiales</taxon>
        <taxon>Pichiaceae</taxon>
        <taxon>Brettanomyces</taxon>
    </lineage>
</organism>
<dbReference type="KEGG" id="bnn:FOA43_003933"/>
<feature type="region of interest" description="Disordered" evidence="4">
    <location>
        <begin position="930"/>
        <end position="970"/>
    </location>
</feature>
<dbReference type="PROSITE" id="PS50297">
    <property type="entry name" value="ANK_REP_REGION"/>
    <property type="match status" value="3"/>
</dbReference>
<dbReference type="RefSeq" id="XP_038780109.1">
    <property type="nucleotide sequence ID" value="XM_038924181.1"/>
</dbReference>
<dbReference type="Pfam" id="PF24513">
    <property type="entry name" value="DUF7593"/>
    <property type="match status" value="1"/>
</dbReference>
<dbReference type="OrthoDB" id="194358at2759"/>
<name>A0A875SCN9_EENNA</name>
<keyword evidence="1" id="KW-0677">Repeat</keyword>
<keyword evidence="7" id="KW-1185">Reference proteome</keyword>
<feature type="compositionally biased region" description="Basic and acidic residues" evidence="4">
    <location>
        <begin position="169"/>
        <end position="211"/>
    </location>
</feature>
<dbReference type="Gene3D" id="1.25.40.20">
    <property type="entry name" value="Ankyrin repeat-containing domain"/>
    <property type="match status" value="2"/>
</dbReference>
<feature type="repeat" description="ANK" evidence="3">
    <location>
        <begin position="470"/>
        <end position="502"/>
    </location>
</feature>
<feature type="region of interest" description="Disordered" evidence="4">
    <location>
        <begin position="527"/>
        <end position="632"/>
    </location>
</feature>
<dbReference type="PRINTS" id="PR01415">
    <property type="entry name" value="ANKYRIN"/>
</dbReference>
<protein>
    <recommendedName>
        <fullName evidence="5">DUF7593 domain-containing protein</fullName>
    </recommendedName>
</protein>
<evidence type="ECO:0000313" key="7">
    <source>
        <dbReference type="Proteomes" id="UP000662931"/>
    </source>
</evidence>
<dbReference type="InterPro" id="IPR036770">
    <property type="entry name" value="Ankyrin_rpt-contain_sf"/>
</dbReference>
<evidence type="ECO:0000256" key="2">
    <source>
        <dbReference type="ARBA" id="ARBA00023043"/>
    </source>
</evidence>
<evidence type="ECO:0000313" key="6">
    <source>
        <dbReference type="EMBL" id="QPG76544.1"/>
    </source>
</evidence>
<feature type="compositionally biased region" description="Basic residues" evidence="4">
    <location>
        <begin position="554"/>
        <end position="569"/>
    </location>
</feature>
<dbReference type="SMART" id="SM00248">
    <property type="entry name" value="ANK"/>
    <property type="match status" value="5"/>
</dbReference>
<dbReference type="Pfam" id="PF12796">
    <property type="entry name" value="Ank_2"/>
    <property type="match status" value="2"/>
</dbReference>